<reference evidence="7 8" key="1">
    <citation type="journal article" date="2011" name="J. Bacteriol.">
        <title>Genome sequence of Salinisphaera shabanensis, a gammaproteobacterium from the harsh, variable environment of the brine-seawater interface of the Shaban Deep in the Red Sea.</title>
        <authorList>
            <person name="Antunes A."/>
            <person name="Alam I."/>
            <person name="Bajic V.B."/>
            <person name="Stingl U."/>
        </authorList>
    </citation>
    <scope>NUCLEOTIDE SEQUENCE [LARGE SCALE GENOMIC DNA]</scope>
    <source>
        <strain evidence="7 8">E1L3A</strain>
    </source>
</reference>
<dbReference type="Proteomes" id="UP000006242">
    <property type="component" value="Unassembled WGS sequence"/>
</dbReference>
<protein>
    <submittedName>
        <fullName evidence="7">Transcriptional regulator protein</fullName>
    </submittedName>
</protein>
<dbReference type="PROSITE" id="PS50045">
    <property type="entry name" value="SIGMA54_INTERACT_4"/>
    <property type="match status" value="1"/>
</dbReference>
<dbReference type="PROSITE" id="PS00676">
    <property type="entry name" value="SIGMA54_INTERACT_2"/>
    <property type="match status" value="1"/>
</dbReference>
<dbReference type="STRING" id="1033802.SSPSH_000590"/>
<keyword evidence="5" id="KW-0804">Transcription</keyword>
<dbReference type="Gene3D" id="3.40.50.300">
    <property type="entry name" value="P-loop containing nucleotide triphosphate hydrolases"/>
    <property type="match status" value="1"/>
</dbReference>
<evidence type="ECO:0000256" key="4">
    <source>
        <dbReference type="ARBA" id="ARBA00023125"/>
    </source>
</evidence>
<evidence type="ECO:0000259" key="6">
    <source>
        <dbReference type="PROSITE" id="PS50045"/>
    </source>
</evidence>
<keyword evidence="4" id="KW-0238">DNA-binding</keyword>
<dbReference type="Pfam" id="PF00158">
    <property type="entry name" value="Sigma54_activat"/>
    <property type="match status" value="1"/>
</dbReference>
<dbReference type="GO" id="GO:0043565">
    <property type="term" value="F:sequence-specific DNA binding"/>
    <property type="evidence" value="ECO:0007669"/>
    <property type="project" value="InterPro"/>
</dbReference>
<keyword evidence="2" id="KW-0067">ATP-binding</keyword>
<dbReference type="InterPro" id="IPR025943">
    <property type="entry name" value="Sigma_54_int_dom_ATP-bd_2"/>
</dbReference>
<dbReference type="EMBL" id="AFNV02000003">
    <property type="protein sequence ID" value="ERJ20480.1"/>
    <property type="molecule type" value="Genomic_DNA"/>
</dbReference>
<dbReference type="Gene3D" id="1.10.10.60">
    <property type="entry name" value="Homeodomain-like"/>
    <property type="match status" value="1"/>
</dbReference>
<dbReference type="CDD" id="cd00009">
    <property type="entry name" value="AAA"/>
    <property type="match status" value="1"/>
</dbReference>
<organism evidence="7 8">
    <name type="scientific">Salinisphaera shabanensis E1L3A</name>
    <dbReference type="NCBI Taxonomy" id="1033802"/>
    <lineage>
        <taxon>Bacteria</taxon>
        <taxon>Pseudomonadati</taxon>
        <taxon>Pseudomonadota</taxon>
        <taxon>Gammaproteobacteria</taxon>
        <taxon>Salinisphaerales</taxon>
        <taxon>Salinisphaeraceae</taxon>
        <taxon>Salinisphaera</taxon>
    </lineage>
</organism>
<evidence type="ECO:0000313" key="8">
    <source>
        <dbReference type="Proteomes" id="UP000006242"/>
    </source>
</evidence>
<proteinExistence type="predicted"/>
<sequence length="445" mass="48776">MALAFVDHNASVLIVASSRDIAAPVLDYLFDQGVAFVFSRPADLAIGGARLKARYRMAVVLDLDIGERIRESAQLLARQLPCVIVSDGPVFRRDDFRAVLHTDTSPIELFTTIQGVLSERSVGKALTGDTPAIRQVRWLIERVAQKATPVLLTGEVGVGKAVAAREIHRCSTRRGSLVTVQCAAIGDAGVDAALFGVSASDGGYLQAAAGGTLVLDEITDLSPVFQARVLQLLKTGSYERPGEASGRPLNARVIATTRRSLNEMLDTGQLRPDLYYELAVFPIHLPPLRERRDDIEALIDGLGAGLPGAMPRFDAQAIIELKRYAWPGNVQELSNLIERLAILYPQTTVDRKTLEPYLRPGTRPPTLMSVPEPVIDESQPADRIATMRLPEDGVDLRELSERLEKQLIEQALARHDHVVAHAARALGLRRTTLTEKLRRYAIRTD</sequence>
<gene>
    <name evidence="7" type="primary">fleQ</name>
    <name evidence="7" type="ORF">SSPSH_000590</name>
</gene>
<reference evidence="7 8" key="2">
    <citation type="journal article" date="2013" name="PLoS ONE">
        <title>INDIGO - INtegrated Data Warehouse of MIcrobial GenOmes with Examples from the Red Sea Extremophiles.</title>
        <authorList>
            <person name="Alam I."/>
            <person name="Antunes A."/>
            <person name="Kamau A.A."/>
            <person name="Ba Alawi W."/>
            <person name="Kalkatawi M."/>
            <person name="Stingl U."/>
            <person name="Bajic V.B."/>
        </authorList>
    </citation>
    <scope>NUCLEOTIDE SEQUENCE [LARGE SCALE GENOMIC DNA]</scope>
    <source>
        <strain evidence="7 8">E1L3A</strain>
    </source>
</reference>
<keyword evidence="8" id="KW-1185">Reference proteome</keyword>
<dbReference type="PRINTS" id="PR01590">
    <property type="entry name" value="HTHFIS"/>
</dbReference>
<dbReference type="InterPro" id="IPR002197">
    <property type="entry name" value="HTH_Fis"/>
</dbReference>
<dbReference type="Gene3D" id="1.10.8.60">
    <property type="match status" value="1"/>
</dbReference>
<dbReference type="eggNOG" id="COG2204">
    <property type="taxonomic scope" value="Bacteria"/>
</dbReference>
<dbReference type="GO" id="GO:0006355">
    <property type="term" value="P:regulation of DNA-templated transcription"/>
    <property type="evidence" value="ECO:0007669"/>
    <property type="project" value="InterPro"/>
</dbReference>
<dbReference type="GO" id="GO:0005524">
    <property type="term" value="F:ATP binding"/>
    <property type="evidence" value="ECO:0007669"/>
    <property type="project" value="UniProtKB-KW"/>
</dbReference>
<feature type="domain" description="Sigma-54 factor interaction" evidence="6">
    <location>
        <begin position="126"/>
        <end position="342"/>
    </location>
</feature>
<keyword evidence="1" id="KW-0547">Nucleotide-binding</keyword>
<dbReference type="AlphaFoldDB" id="U2ERY8"/>
<dbReference type="InterPro" id="IPR027417">
    <property type="entry name" value="P-loop_NTPase"/>
</dbReference>
<dbReference type="Pfam" id="PF25601">
    <property type="entry name" value="AAA_lid_14"/>
    <property type="match status" value="1"/>
</dbReference>
<dbReference type="Pfam" id="PF02954">
    <property type="entry name" value="HTH_8"/>
    <property type="match status" value="1"/>
</dbReference>
<accession>U2ERY8</accession>
<evidence type="ECO:0000256" key="5">
    <source>
        <dbReference type="ARBA" id="ARBA00023163"/>
    </source>
</evidence>
<dbReference type="InterPro" id="IPR009057">
    <property type="entry name" value="Homeodomain-like_sf"/>
</dbReference>
<evidence type="ECO:0000256" key="1">
    <source>
        <dbReference type="ARBA" id="ARBA00022741"/>
    </source>
</evidence>
<evidence type="ECO:0000256" key="3">
    <source>
        <dbReference type="ARBA" id="ARBA00023015"/>
    </source>
</evidence>
<dbReference type="InterPro" id="IPR058031">
    <property type="entry name" value="AAA_lid_NorR"/>
</dbReference>
<evidence type="ECO:0000256" key="2">
    <source>
        <dbReference type="ARBA" id="ARBA00022840"/>
    </source>
</evidence>
<dbReference type="PANTHER" id="PTHR32071">
    <property type="entry name" value="TRANSCRIPTIONAL REGULATORY PROTEIN"/>
    <property type="match status" value="1"/>
</dbReference>
<comment type="caution">
    <text evidence="7">The sequence shown here is derived from an EMBL/GenBank/DDBJ whole genome shotgun (WGS) entry which is preliminary data.</text>
</comment>
<dbReference type="InterPro" id="IPR002078">
    <property type="entry name" value="Sigma_54_int"/>
</dbReference>
<evidence type="ECO:0000313" key="7">
    <source>
        <dbReference type="EMBL" id="ERJ20480.1"/>
    </source>
</evidence>
<dbReference type="PANTHER" id="PTHR32071:SF117">
    <property type="entry name" value="PTS-DEPENDENT DIHYDROXYACETONE KINASE OPERON REGULATORY PROTEIN-RELATED"/>
    <property type="match status" value="1"/>
</dbReference>
<dbReference type="SUPFAM" id="SSF46689">
    <property type="entry name" value="Homeodomain-like"/>
    <property type="match status" value="1"/>
</dbReference>
<dbReference type="OrthoDB" id="9804019at2"/>
<dbReference type="RefSeq" id="WP_006914120.1">
    <property type="nucleotide sequence ID" value="NZ_AFNV02000003.1"/>
</dbReference>
<keyword evidence="3" id="KW-0805">Transcription regulation</keyword>
<dbReference type="SUPFAM" id="SSF52540">
    <property type="entry name" value="P-loop containing nucleoside triphosphate hydrolases"/>
    <property type="match status" value="1"/>
</dbReference>
<name>U2ERY8_9GAMM</name>